<keyword evidence="2" id="KW-0813">Transport</keyword>
<dbReference type="PANTHER" id="PTHR11101:SF80">
    <property type="entry name" value="PHOSPHATE TRANSPORTER"/>
    <property type="match status" value="1"/>
</dbReference>
<sequence>MINIIYYVKITLNYLSIKVIMMLWILLPSVLFGIVLGANDVANVFGPLTANGVLKYKKAIIFSSISVILGALLQGKAGTATIGTLAPLNDLTGSISLLTATIVVTFVNFLKIPVSTTQAIVGSIIGSAVFSSISLNIGKLQIIIISWILTPALSFIFGILFSKIFSLIFSHIKHIVTQNFLIKILSWIFLLYGAYSLGANNLGNIVGVLNKKFDFSILALIGGISISIGTIFFSKRATYNIGKKLIALTEFTAFLVVISATMTVWIYAMIGIPVSFSQSILGAMLGVSFANGMKAINKKVISKLVFTWVGTPTISFIISFFMNFLIN</sequence>
<accession>A0ABX7S5P5</accession>
<protein>
    <submittedName>
        <fullName evidence="7">Anion permease</fullName>
    </submittedName>
</protein>
<proteinExistence type="predicted"/>
<feature type="transmembrane region" description="Helical" evidence="6">
    <location>
        <begin position="305"/>
        <end position="326"/>
    </location>
</feature>
<feature type="transmembrane region" description="Helical" evidence="6">
    <location>
        <begin position="144"/>
        <end position="168"/>
    </location>
</feature>
<evidence type="ECO:0000256" key="6">
    <source>
        <dbReference type="SAM" id="Phobius"/>
    </source>
</evidence>
<feature type="transmembrane region" description="Helical" evidence="6">
    <location>
        <begin position="91"/>
        <end position="110"/>
    </location>
</feature>
<comment type="subcellular location">
    <subcellularLocation>
        <location evidence="1">Membrane</location>
        <topology evidence="1">Multi-pass membrane protein</topology>
    </subcellularLocation>
</comment>
<dbReference type="Pfam" id="PF01384">
    <property type="entry name" value="PHO4"/>
    <property type="match status" value="1"/>
</dbReference>
<name>A0ABX7S5P5_9BACT</name>
<evidence type="ECO:0000256" key="2">
    <source>
        <dbReference type="ARBA" id="ARBA00022448"/>
    </source>
</evidence>
<dbReference type="Proteomes" id="UP000671862">
    <property type="component" value="Chromosome"/>
</dbReference>
<dbReference type="InterPro" id="IPR001204">
    <property type="entry name" value="Phos_transporter"/>
</dbReference>
<evidence type="ECO:0000256" key="4">
    <source>
        <dbReference type="ARBA" id="ARBA00022989"/>
    </source>
</evidence>
<reference evidence="7 8" key="1">
    <citation type="submission" date="2021-03" db="EMBL/GenBank/DDBJ databases">
        <title>Thermosipho ferrireducens sp.nov., an anaerobic thermophilic iron-reducing bacterium isolated from a deep-sea hydrothermal sulfide deposits.</title>
        <authorList>
            <person name="Zeng X."/>
            <person name="Chen Y."/>
            <person name="Shao Z."/>
        </authorList>
    </citation>
    <scope>NUCLEOTIDE SEQUENCE [LARGE SCALE GENOMIC DNA]</scope>
    <source>
        <strain evidence="7 8">JL129W03</strain>
    </source>
</reference>
<feature type="transmembrane region" description="Helical" evidence="6">
    <location>
        <begin position="119"/>
        <end position="138"/>
    </location>
</feature>
<keyword evidence="3 6" id="KW-0812">Transmembrane</keyword>
<dbReference type="EMBL" id="CP071446">
    <property type="protein sequence ID" value="QTA37879.1"/>
    <property type="molecule type" value="Genomic_DNA"/>
</dbReference>
<evidence type="ECO:0000256" key="3">
    <source>
        <dbReference type="ARBA" id="ARBA00022692"/>
    </source>
</evidence>
<feature type="transmembrane region" description="Helical" evidence="6">
    <location>
        <begin position="180"/>
        <end position="195"/>
    </location>
</feature>
<feature type="transmembrane region" description="Helical" evidence="6">
    <location>
        <begin position="59"/>
        <end position="79"/>
    </location>
</feature>
<feature type="transmembrane region" description="Helical" evidence="6">
    <location>
        <begin position="274"/>
        <end position="293"/>
    </location>
</feature>
<dbReference type="PANTHER" id="PTHR11101">
    <property type="entry name" value="PHOSPHATE TRANSPORTER"/>
    <property type="match status" value="1"/>
</dbReference>
<feature type="transmembrane region" description="Helical" evidence="6">
    <location>
        <begin position="215"/>
        <end position="233"/>
    </location>
</feature>
<keyword evidence="5 6" id="KW-0472">Membrane</keyword>
<dbReference type="RefSeq" id="WP_207566600.1">
    <property type="nucleotide sequence ID" value="NZ_CP071446.1"/>
</dbReference>
<evidence type="ECO:0000313" key="8">
    <source>
        <dbReference type="Proteomes" id="UP000671862"/>
    </source>
</evidence>
<feature type="transmembrane region" description="Helical" evidence="6">
    <location>
        <begin position="245"/>
        <end position="268"/>
    </location>
</feature>
<keyword evidence="4 6" id="KW-1133">Transmembrane helix</keyword>
<organism evidence="7 8">
    <name type="scientific">Thermosipho ferrireducens</name>
    <dbReference type="NCBI Taxonomy" id="2571116"/>
    <lineage>
        <taxon>Bacteria</taxon>
        <taxon>Thermotogati</taxon>
        <taxon>Thermotogota</taxon>
        <taxon>Thermotogae</taxon>
        <taxon>Thermotogales</taxon>
        <taxon>Fervidobacteriaceae</taxon>
        <taxon>Thermosipho</taxon>
    </lineage>
</organism>
<keyword evidence="8" id="KW-1185">Reference proteome</keyword>
<evidence type="ECO:0000256" key="1">
    <source>
        <dbReference type="ARBA" id="ARBA00004141"/>
    </source>
</evidence>
<feature type="transmembrane region" description="Helical" evidence="6">
    <location>
        <begin position="15"/>
        <end position="38"/>
    </location>
</feature>
<evidence type="ECO:0000313" key="7">
    <source>
        <dbReference type="EMBL" id="QTA37879.1"/>
    </source>
</evidence>
<evidence type="ECO:0000256" key="5">
    <source>
        <dbReference type="ARBA" id="ARBA00023136"/>
    </source>
</evidence>
<gene>
    <name evidence="7" type="ORF">JYK00_09185</name>
</gene>